<dbReference type="InterPro" id="IPR036397">
    <property type="entry name" value="RNaseH_sf"/>
</dbReference>
<dbReference type="SUPFAM" id="SSF53098">
    <property type="entry name" value="Ribonuclease H-like"/>
    <property type="match status" value="1"/>
</dbReference>
<feature type="domain" description="RNase H type-1" evidence="2">
    <location>
        <begin position="1"/>
        <end position="23"/>
    </location>
</feature>
<evidence type="ECO:0000313" key="4">
    <source>
        <dbReference type="Proteomes" id="UP000799118"/>
    </source>
</evidence>
<protein>
    <recommendedName>
        <fullName evidence="2">RNase H type-1 domain-containing protein</fullName>
    </recommendedName>
</protein>
<proteinExistence type="predicted"/>
<dbReference type="PROSITE" id="PS50879">
    <property type="entry name" value="RNASE_H_1"/>
    <property type="match status" value="1"/>
</dbReference>
<organism evidence="3 4">
    <name type="scientific">Gymnopus androsaceus JB14</name>
    <dbReference type="NCBI Taxonomy" id="1447944"/>
    <lineage>
        <taxon>Eukaryota</taxon>
        <taxon>Fungi</taxon>
        <taxon>Dikarya</taxon>
        <taxon>Basidiomycota</taxon>
        <taxon>Agaricomycotina</taxon>
        <taxon>Agaricomycetes</taxon>
        <taxon>Agaricomycetidae</taxon>
        <taxon>Agaricales</taxon>
        <taxon>Marasmiineae</taxon>
        <taxon>Omphalotaceae</taxon>
        <taxon>Gymnopus</taxon>
    </lineage>
</organism>
<evidence type="ECO:0000313" key="3">
    <source>
        <dbReference type="EMBL" id="KAE9395064.1"/>
    </source>
</evidence>
<dbReference type="Gene3D" id="3.30.420.10">
    <property type="entry name" value="Ribonuclease H-like superfamily/Ribonuclease H"/>
    <property type="match status" value="1"/>
</dbReference>
<feature type="region of interest" description="Disordered" evidence="1">
    <location>
        <begin position="1"/>
        <end position="29"/>
    </location>
</feature>
<evidence type="ECO:0000259" key="2">
    <source>
        <dbReference type="PROSITE" id="PS50879"/>
    </source>
</evidence>
<dbReference type="Proteomes" id="UP000799118">
    <property type="component" value="Unassembled WGS sequence"/>
</dbReference>
<keyword evidence="4" id="KW-1185">Reference proteome</keyword>
<dbReference type="InterPro" id="IPR002156">
    <property type="entry name" value="RNaseH_domain"/>
</dbReference>
<dbReference type="InterPro" id="IPR012337">
    <property type="entry name" value="RNaseH-like_sf"/>
</dbReference>
<dbReference type="GO" id="GO:0003676">
    <property type="term" value="F:nucleic acid binding"/>
    <property type="evidence" value="ECO:0007669"/>
    <property type="project" value="InterPro"/>
</dbReference>
<dbReference type="GO" id="GO:0004523">
    <property type="term" value="F:RNA-DNA hybrid ribonuclease activity"/>
    <property type="evidence" value="ECO:0007669"/>
    <property type="project" value="InterPro"/>
</dbReference>
<accession>A0A6A4HCP8</accession>
<dbReference type="AlphaFoldDB" id="A0A6A4HCP8"/>
<gene>
    <name evidence="3" type="ORF">BT96DRAFT_774021</name>
</gene>
<dbReference type="EMBL" id="ML769538">
    <property type="protein sequence ID" value="KAE9395064.1"/>
    <property type="molecule type" value="Genomic_DNA"/>
</dbReference>
<feature type="non-terminal residue" evidence="3">
    <location>
        <position position="77"/>
    </location>
</feature>
<dbReference type="OrthoDB" id="3265515at2759"/>
<sequence>WVPGHTGILGNERADEEAKRAATSRSSVKAKLPIQLHKPLPKSQTVVTRVFRKTLEQHHNRLWKQSPRYRKFKKIDP</sequence>
<reference evidence="3" key="1">
    <citation type="journal article" date="2019" name="Environ. Microbiol.">
        <title>Fungal ecological strategies reflected in gene transcription - a case study of two litter decomposers.</title>
        <authorList>
            <person name="Barbi F."/>
            <person name="Kohler A."/>
            <person name="Barry K."/>
            <person name="Baskaran P."/>
            <person name="Daum C."/>
            <person name="Fauchery L."/>
            <person name="Ihrmark K."/>
            <person name="Kuo A."/>
            <person name="LaButti K."/>
            <person name="Lipzen A."/>
            <person name="Morin E."/>
            <person name="Grigoriev I.V."/>
            <person name="Henrissat B."/>
            <person name="Lindahl B."/>
            <person name="Martin F."/>
        </authorList>
    </citation>
    <scope>NUCLEOTIDE SEQUENCE</scope>
    <source>
        <strain evidence="3">JB14</strain>
    </source>
</reference>
<feature type="non-terminal residue" evidence="3">
    <location>
        <position position="1"/>
    </location>
</feature>
<name>A0A6A4HCP8_9AGAR</name>
<evidence type="ECO:0000256" key="1">
    <source>
        <dbReference type="SAM" id="MobiDB-lite"/>
    </source>
</evidence>